<dbReference type="SUPFAM" id="SSF52833">
    <property type="entry name" value="Thioredoxin-like"/>
    <property type="match status" value="1"/>
</dbReference>
<reference evidence="2 3" key="1">
    <citation type="submission" date="2019-03" db="EMBL/GenBank/DDBJ databases">
        <title>Rhodobacteraceae bacterium SM1902, a new member of the family Rhodobacteraceae isolated from Yantai.</title>
        <authorList>
            <person name="Sun Y."/>
        </authorList>
    </citation>
    <scope>NUCLEOTIDE SEQUENCE [LARGE SCALE GENOMIC DNA]</scope>
    <source>
        <strain evidence="2 3">SM1902</strain>
    </source>
</reference>
<keyword evidence="1" id="KW-0732">Signal</keyword>
<name>A0A4R6ARR8_9RHOB</name>
<dbReference type="InterPro" id="IPR036249">
    <property type="entry name" value="Thioredoxin-like_sf"/>
</dbReference>
<accession>A0A4R6ARR8</accession>
<protein>
    <submittedName>
        <fullName evidence="2">DUF1223 domain-containing protein</fullName>
    </submittedName>
</protein>
<dbReference type="PANTHER" id="PTHR36057">
    <property type="match status" value="1"/>
</dbReference>
<evidence type="ECO:0000313" key="2">
    <source>
        <dbReference type="EMBL" id="TDL86800.1"/>
    </source>
</evidence>
<dbReference type="RefSeq" id="WP_133343304.1">
    <property type="nucleotide sequence ID" value="NZ_SMZO01000029.1"/>
</dbReference>
<keyword evidence="3" id="KW-1185">Reference proteome</keyword>
<organism evidence="2 3">
    <name type="scientific">Meridianimarinicoccus aquatilis</name>
    <dbReference type="NCBI Taxonomy" id="2552766"/>
    <lineage>
        <taxon>Bacteria</taxon>
        <taxon>Pseudomonadati</taxon>
        <taxon>Pseudomonadota</taxon>
        <taxon>Alphaproteobacteria</taxon>
        <taxon>Rhodobacterales</taxon>
        <taxon>Paracoccaceae</taxon>
        <taxon>Meridianimarinicoccus</taxon>
    </lineage>
</organism>
<dbReference type="Pfam" id="PF06764">
    <property type="entry name" value="DUF1223"/>
    <property type="match status" value="1"/>
</dbReference>
<dbReference type="OrthoDB" id="9808254at2"/>
<dbReference type="InterPro" id="IPR010634">
    <property type="entry name" value="DUF1223"/>
</dbReference>
<comment type="caution">
    <text evidence="2">The sequence shown here is derived from an EMBL/GenBank/DDBJ whole genome shotgun (WGS) entry which is preliminary data.</text>
</comment>
<dbReference type="PANTHER" id="PTHR36057:SF1">
    <property type="entry name" value="LIPOPROTEIN LIPID ATTACHMENT SITE-LIKE PROTEIN, PUTATIVE (DUF1223)-RELATED"/>
    <property type="match status" value="1"/>
</dbReference>
<evidence type="ECO:0000256" key="1">
    <source>
        <dbReference type="SAM" id="SignalP"/>
    </source>
</evidence>
<evidence type="ECO:0000313" key="3">
    <source>
        <dbReference type="Proteomes" id="UP000294562"/>
    </source>
</evidence>
<feature type="signal peptide" evidence="1">
    <location>
        <begin position="1"/>
        <end position="25"/>
    </location>
</feature>
<proteinExistence type="predicted"/>
<dbReference type="EMBL" id="SMZO01000029">
    <property type="protein sequence ID" value="TDL86800.1"/>
    <property type="molecule type" value="Genomic_DNA"/>
</dbReference>
<feature type="chain" id="PRO_5020443863" evidence="1">
    <location>
        <begin position="26"/>
        <end position="245"/>
    </location>
</feature>
<gene>
    <name evidence="2" type="ORF">E2L05_12825</name>
</gene>
<dbReference type="AlphaFoldDB" id="A0A4R6ARR8"/>
<dbReference type="Proteomes" id="UP000294562">
    <property type="component" value="Unassembled WGS sequence"/>
</dbReference>
<sequence>MRHLAGAALLGLWSAVATVTAGAVAAQTEPPRAPVVVELFTSQGCSSCPPADALLAELSKRTDVLPLALHVDYWDYIGWTDEFAHPAFSKRQKTYARNAGRRMVYTPQMIVGGHFEVAGYKPEKVLAAIAAEKAIRPKVRIDLQTGDNGALTVRVTPLDSLDRPTDIILVRFIPVANVQIERGENAGKAMTYTNIVTDWIEIGKWSGQSAAEFAVPATPKSDAMSGAVLVQSAGLGDVLSAARLD</sequence>